<dbReference type="Proteomes" id="UP000265520">
    <property type="component" value="Unassembled WGS sequence"/>
</dbReference>
<protein>
    <submittedName>
        <fullName evidence="1">Uncharacterized protein</fullName>
    </submittedName>
</protein>
<organism evidence="1 2">
    <name type="scientific">Trifolium medium</name>
    <dbReference type="NCBI Taxonomy" id="97028"/>
    <lineage>
        <taxon>Eukaryota</taxon>
        <taxon>Viridiplantae</taxon>
        <taxon>Streptophyta</taxon>
        <taxon>Embryophyta</taxon>
        <taxon>Tracheophyta</taxon>
        <taxon>Spermatophyta</taxon>
        <taxon>Magnoliopsida</taxon>
        <taxon>eudicotyledons</taxon>
        <taxon>Gunneridae</taxon>
        <taxon>Pentapetalae</taxon>
        <taxon>rosids</taxon>
        <taxon>fabids</taxon>
        <taxon>Fabales</taxon>
        <taxon>Fabaceae</taxon>
        <taxon>Papilionoideae</taxon>
        <taxon>50 kb inversion clade</taxon>
        <taxon>NPAAA clade</taxon>
        <taxon>Hologalegina</taxon>
        <taxon>IRL clade</taxon>
        <taxon>Trifolieae</taxon>
        <taxon>Trifolium</taxon>
    </lineage>
</organism>
<evidence type="ECO:0000313" key="2">
    <source>
        <dbReference type="Proteomes" id="UP000265520"/>
    </source>
</evidence>
<sequence>MLAKDCCFTAVEFEVDCRELLSYAGAIVEEIKSCSKNVAILVFKTY</sequence>
<reference evidence="1 2" key="1">
    <citation type="journal article" date="2018" name="Front. Plant Sci.">
        <title>Red Clover (Trifolium pratense) and Zigzag Clover (T. medium) - A Picture of Genomic Similarities and Differences.</title>
        <authorList>
            <person name="Dluhosova J."/>
            <person name="Istvanek J."/>
            <person name="Nedelnik J."/>
            <person name="Repkova J."/>
        </authorList>
    </citation>
    <scope>NUCLEOTIDE SEQUENCE [LARGE SCALE GENOMIC DNA]</scope>
    <source>
        <strain evidence="2">cv. 10/8</strain>
        <tissue evidence="1">Leaf</tissue>
    </source>
</reference>
<accession>A0A392NEZ8</accession>
<evidence type="ECO:0000313" key="1">
    <source>
        <dbReference type="EMBL" id="MCH97913.1"/>
    </source>
</evidence>
<feature type="non-terminal residue" evidence="1">
    <location>
        <position position="46"/>
    </location>
</feature>
<dbReference type="AlphaFoldDB" id="A0A392NEZ8"/>
<keyword evidence="2" id="KW-1185">Reference proteome</keyword>
<gene>
    <name evidence="1" type="ORF">A2U01_0018910</name>
</gene>
<name>A0A392NEZ8_9FABA</name>
<comment type="caution">
    <text evidence="1">The sequence shown here is derived from an EMBL/GenBank/DDBJ whole genome shotgun (WGS) entry which is preliminary data.</text>
</comment>
<proteinExistence type="predicted"/>
<dbReference type="EMBL" id="LXQA010036237">
    <property type="protein sequence ID" value="MCH97913.1"/>
    <property type="molecule type" value="Genomic_DNA"/>
</dbReference>